<proteinExistence type="predicted"/>
<evidence type="ECO:0000313" key="3">
    <source>
        <dbReference type="Proteomes" id="UP001213000"/>
    </source>
</evidence>
<sequence>MEVEISQINSAIESIDREIAELRAKRTRLCQRLNSLQSTARNIPPEILTEIFRLSASKSNIREPKSFSIDLRQVLKLGSISSQWRRIAWSSPQLWTTCLLSDDPIPPFIISLIFSNSRGSSVSAKADLDELSLESIELLFHRYRTRIRVLHVYLPDDEYEASSTWDDIAPFFKAPAEWPSLSELSVWLPEMTPISGLLLQPDGDGALQRCKFKHENVSWNIPMKQITILRLSHFPIDQCLYLLLQCENIEEFHCIDPSTHSPLLFSSSTLLTTSERPRVIPNVKVFRWKSNNDNWNYFLFTSIRFPNLERLCWGDPHIFNRLSQDWGIVEIALVNHFMPSVENIAALDWDTKISSFLSFENTFSKTSLQHLQELTITEDSSSNFIAWLRMLTLRHPSSRTLLPALRVFHARVSSVELGNPRVFNAVNGFLNSRIYGPISEDPSSGAWVVINPPEHPRTGTRLEIFRLETDESPLLLDERQVGIIRRLISGGLTFEVFLPREDGTQDRTTTLG</sequence>
<gene>
    <name evidence="2" type="ORF">NP233_g9480</name>
</gene>
<keyword evidence="1" id="KW-0175">Coiled coil</keyword>
<keyword evidence="3" id="KW-1185">Reference proteome</keyword>
<dbReference type="EMBL" id="JANIEX010000852">
    <property type="protein sequence ID" value="KAJ3562587.1"/>
    <property type="molecule type" value="Genomic_DNA"/>
</dbReference>
<dbReference type="AlphaFoldDB" id="A0AAD5VKZ9"/>
<name>A0AAD5VKZ9_9AGAR</name>
<accession>A0AAD5VKZ9</accession>
<reference evidence="2" key="1">
    <citation type="submission" date="2022-07" db="EMBL/GenBank/DDBJ databases">
        <title>Genome Sequence of Leucocoprinus birnbaumii.</title>
        <authorList>
            <person name="Buettner E."/>
        </authorList>
    </citation>
    <scope>NUCLEOTIDE SEQUENCE</scope>
    <source>
        <strain evidence="2">VT141</strain>
    </source>
</reference>
<organism evidence="2 3">
    <name type="scientific">Leucocoprinus birnbaumii</name>
    <dbReference type="NCBI Taxonomy" id="56174"/>
    <lineage>
        <taxon>Eukaryota</taxon>
        <taxon>Fungi</taxon>
        <taxon>Dikarya</taxon>
        <taxon>Basidiomycota</taxon>
        <taxon>Agaricomycotina</taxon>
        <taxon>Agaricomycetes</taxon>
        <taxon>Agaricomycetidae</taxon>
        <taxon>Agaricales</taxon>
        <taxon>Agaricineae</taxon>
        <taxon>Agaricaceae</taxon>
        <taxon>Leucocoprinus</taxon>
    </lineage>
</organism>
<protein>
    <recommendedName>
        <fullName evidence="4">F-box domain-containing protein</fullName>
    </recommendedName>
</protein>
<dbReference type="Gene3D" id="1.20.1280.50">
    <property type="match status" value="1"/>
</dbReference>
<evidence type="ECO:0000256" key="1">
    <source>
        <dbReference type="SAM" id="Coils"/>
    </source>
</evidence>
<comment type="caution">
    <text evidence="2">The sequence shown here is derived from an EMBL/GenBank/DDBJ whole genome shotgun (WGS) entry which is preliminary data.</text>
</comment>
<evidence type="ECO:0008006" key="4">
    <source>
        <dbReference type="Google" id="ProtNLM"/>
    </source>
</evidence>
<dbReference type="Proteomes" id="UP001213000">
    <property type="component" value="Unassembled WGS sequence"/>
</dbReference>
<evidence type="ECO:0000313" key="2">
    <source>
        <dbReference type="EMBL" id="KAJ3562587.1"/>
    </source>
</evidence>
<feature type="coiled-coil region" evidence="1">
    <location>
        <begin position="5"/>
        <end position="39"/>
    </location>
</feature>